<organism evidence="2 3">
    <name type="scientific">Mycena maculata</name>
    <dbReference type="NCBI Taxonomy" id="230809"/>
    <lineage>
        <taxon>Eukaryota</taxon>
        <taxon>Fungi</taxon>
        <taxon>Dikarya</taxon>
        <taxon>Basidiomycota</taxon>
        <taxon>Agaricomycotina</taxon>
        <taxon>Agaricomycetes</taxon>
        <taxon>Agaricomycetidae</taxon>
        <taxon>Agaricales</taxon>
        <taxon>Marasmiineae</taxon>
        <taxon>Mycenaceae</taxon>
        <taxon>Mycena</taxon>
    </lineage>
</organism>
<dbReference type="AlphaFoldDB" id="A0AAD7HS40"/>
<evidence type="ECO:0000313" key="2">
    <source>
        <dbReference type="EMBL" id="KAJ7727116.1"/>
    </source>
</evidence>
<evidence type="ECO:0000256" key="1">
    <source>
        <dbReference type="SAM" id="MobiDB-lite"/>
    </source>
</evidence>
<proteinExistence type="predicted"/>
<dbReference type="EMBL" id="JARJLG010000214">
    <property type="protein sequence ID" value="KAJ7727116.1"/>
    <property type="molecule type" value="Genomic_DNA"/>
</dbReference>
<accession>A0AAD7HS40</accession>
<protein>
    <submittedName>
        <fullName evidence="2">Uncharacterized protein</fullName>
    </submittedName>
</protein>
<reference evidence="2" key="1">
    <citation type="submission" date="2023-03" db="EMBL/GenBank/DDBJ databases">
        <title>Massive genome expansion in bonnet fungi (Mycena s.s.) driven by repeated elements and novel gene families across ecological guilds.</title>
        <authorList>
            <consortium name="Lawrence Berkeley National Laboratory"/>
            <person name="Harder C.B."/>
            <person name="Miyauchi S."/>
            <person name="Viragh M."/>
            <person name="Kuo A."/>
            <person name="Thoen E."/>
            <person name="Andreopoulos B."/>
            <person name="Lu D."/>
            <person name="Skrede I."/>
            <person name="Drula E."/>
            <person name="Henrissat B."/>
            <person name="Morin E."/>
            <person name="Kohler A."/>
            <person name="Barry K."/>
            <person name="LaButti K."/>
            <person name="Morin E."/>
            <person name="Salamov A."/>
            <person name="Lipzen A."/>
            <person name="Mereny Z."/>
            <person name="Hegedus B."/>
            <person name="Baldrian P."/>
            <person name="Stursova M."/>
            <person name="Weitz H."/>
            <person name="Taylor A."/>
            <person name="Grigoriev I.V."/>
            <person name="Nagy L.G."/>
            <person name="Martin F."/>
            <person name="Kauserud H."/>
        </authorList>
    </citation>
    <scope>NUCLEOTIDE SEQUENCE</scope>
    <source>
        <strain evidence="2">CBHHK188m</strain>
    </source>
</reference>
<keyword evidence="3" id="KW-1185">Reference proteome</keyword>
<feature type="compositionally biased region" description="Polar residues" evidence="1">
    <location>
        <begin position="77"/>
        <end position="87"/>
    </location>
</feature>
<name>A0AAD7HS40_9AGAR</name>
<feature type="compositionally biased region" description="Basic and acidic residues" evidence="1">
    <location>
        <begin position="38"/>
        <end position="51"/>
    </location>
</feature>
<comment type="caution">
    <text evidence="2">The sequence shown here is derived from an EMBL/GenBank/DDBJ whole genome shotgun (WGS) entry which is preliminary data.</text>
</comment>
<gene>
    <name evidence="2" type="ORF">DFH07DRAFT_945929</name>
</gene>
<sequence length="116" mass="12614">MPSQKRKERPPGSPDVDASPERQEEDRRFSCQLFSQHHSSEGEKMRIEDSGGNHVTPDGPGRVPEGVRSDPEEAGGNEQTPLEPNANVTDFVEVVHILEGTRVTGSGPEGGRGNRD</sequence>
<feature type="compositionally biased region" description="Basic and acidic residues" evidence="1">
    <location>
        <begin position="19"/>
        <end position="29"/>
    </location>
</feature>
<feature type="region of interest" description="Disordered" evidence="1">
    <location>
        <begin position="1"/>
        <end position="87"/>
    </location>
</feature>
<dbReference type="Proteomes" id="UP001215280">
    <property type="component" value="Unassembled WGS sequence"/>
</dbReference>
<evidence type="ECO:0000313" key="3">
    <source>
        <dbReference type="Proteomes" id="UP001215280"/>
    </source>
</evidence>